<keyword evidence="3" id="KW-0732">Signal</keyword>
<name>A0AAE0N3N1_9PEZI</name>
<reference evidence="9" key="2">
    <citation type="submission" date="2023-06" db="EMBL/GenBank/DDBJ databases">
        <authorList>
            <consortium name="Lawrence Berkeley National Laboratory"/>
            <person name="Haridas S."/>
            <person name="Hensen N."/>
            <person name="Bonometti L."/>
            <person name="Westerberg I."/>
            <person name="Brannstrom I.O."/>
            <person name="Guillou S."/>
            <person name="Cros-Aarteil S."/>
            <person name="Calhoun S."/>
            <person name="Kuo A."/>
            <person name="Mondo S."/>
            <person name="Pangilinan J."/>
            <person name="Riley R."/>
            <person name="Labutti K."/>
            <person name="Andreopoulos B."/>
            <person name="Lipzen A."/>
            <person name="Chen C."/>
            <person name="Yanf M."/>
            <person name="Daum C."/>
            <person name="Ng V."/>
            <person name="Clum A."/>
            <person name="Steindorff A."/>
            <person name="Ohm R."/>
            <person name="Martin F."/>
            <person name="Silar P."/>
            <person name="Natvig D."/>
            <person name="Lalanne C."/>
            <person name="Gautier V."/>
            <person name="Ament-Velasquez S.L."/>
            <person name="Kruys A."/>
            <person name="Hutchinson M.I."/>
            <person name="Powell A.J."/>
            <person name="Barry K."/>
            <person name="Miller A.N."/>
            <person name="Grigoriev I.V."/>
            <person name="Debuchy R."/>
            <person name="Gladieux P."/>
            <person name="Thoren M.H."/>
            <person name="Johannesson H."/>
        </authorList>
    </citation>
    <scope>NUCLEOTIDE SEQUENCE</scope>
    <source>
        <strain evidence="9">CBS 958.72</strain>
    </source>
</reference>
<organism evidence="9 10">
    <name type="scientific">Lasiosphaeria ovina</name>
    <dbReference type="NCBI Taxonomy" id="92902"/>
    <lineage>
        <taxon>Eukaryota</taxon>
        <taxon>Fungi</taxon>
        <taxon>Dikarya</taxon>
        <taxon>Ascomycota</taxon>
        <taxon>Pezizomycotina</taxon>
        <taxon>Sordariomycetes</taxon>
        <taxon>Sordariomycetidae</taxon>
        <taxon>Sordariales</taxon>
        <taxon>Lasiosphaeriaceae</taxon>
        <taxon>Lasiosphaeria</taxon>
    </lineage>
</organism>
<gene>
    <name evidence="9" type="ORF">B0T24DRAFT_681681</name>
</gene>
<accession>A0AAE0N3N1</accession>
<dbReference type="GO" id="GO:0052689">
    <property type="term" value="F:carboxylic ester hydrolase activity"/>
    <property type="evidence" value="ECO:0007669"/>
    <property type="project" value="UniProtKB-KW"/>
</dbReference>
<evidence type="ECO:0000313" key="9">
    <source>
        <dbReference type="EMBL" id="KAK3369686.1"/>
    </source>
</evidence>
<evidence type="ECO:0000256" key="4">
    <source>
        <dbReference type="ARBA" id="ARBA00022801"/>
    </source>
</evidence>
<comment type="similarity">
    <text evidence="1">Belongs to the carbohydrate esterase 15 (CE15) family.</text>
</comment>
<evidence type="ECO:0000256" key="6">
    <source>
        <dbReference type="ARBA" id="ARBA00024511"/>
    </source>
</evidence>
<sequence>MNDSQLDINITHNGRNINLRANISLPDTKIQGLYPALISLGSGLPRPRDLAVITLYPDEMAANAENIRGKGKFFDLYGRNYDKGAIAAWTWLVSREDGYKFFQSSSPKL</sequence>
<proteinExistence type="inferred from homology"/>
<evidence type="ECO:0000256" key="7">
    <source>
        <dbReference type="ARBA" id="ARBA00026105"/>
    </source>
</evidence>
<keyword evidence="5" id="KW-0439">Lignin degradation</keyword>
<comment type="catalytic activity">
    <reaction evidence="6">
        <text>a 4-O-methyl-alpha-D-glucuronosyl ester derivative + H2O = 4-O-methyl-alpha-D-glucuronate derivative + an alcohol + H(+)</text>
        <dbReference type="Rhea" id="RHEA:67452"/>
        <dbReference type="ChEBI" id="CHEBI:15377"/>
        <dbReference type="ChEBI" id="CHEBI:15378"/>
        <dbReference type="ChEBI" id="CHEBI:30879"/>
        <dbReference type="ChEBI" id="CHEBI:171667"/>
        <dbReference type="ChEBI" id="CHEBI:171668"/>
        <dbReference type="EC" id="3.1.1.117"/>
    </reaction>
    <physiologicalReaction direction="left-to-right" evidence="6">
        <dbReference type="Rhea" id="RHEA:67453"/>
    </physiologicalReaction>
</comment>
<keyword evidence="2" id="KW-0719">Serine esterase</keyword>
<keyword evidence="10" id="KW-1185">Reference proteome</keyword>
<evidence type="ECO:0000256" key="1">
    <source>
        <dbReference type="ARBA" id="ARBA00010092"/>
    </source>
</evidence>
<feature type="domain" description="4-O-methyl-glucuronoyl methylesterase-like" evidence="8">
    <location>
        <begin position="8"/>
        <end position="95"/>
    </location>
</feature>
<dbReference type="Proteomes" id="UP001287356">
    <property type="component" value="Unassembled WGS sequence"/>
</dbReference>
<dbReference type="EMBL" id="JAULSN010000006">
    <property type="protein sequence ID" value="KAK3369686.1"/>
    <property type="molecule type" value="Genomic_DNA"/>
</dbReference>
<evidence type="ECO:0000259" key="8">
    <source>
        <dbReference type="Pfam" id="PF22244"/>
    </source>
</evidence>
<evidence type="ECO:0000256" key="2">
    <source>
        <dbReference type="ARBA" id="ARBA00022487"/>
    </source>
</evidence>
<protein>
    <recommendedName>
        <fullName evidence="7">(4-O-methyl)-D-glucuronate--lignin esterase</fullName>
        <ecNumber evidence="7">3.1.1.117</ecNumber>
    </recommendedName>
</protein>
<dbReference type="InterPro" id="IPR029058">
    <property type="entry name" value="AB_hydrolase_fold"/>
</dbReference>
<dbReference type="AlphaFoldDB" id="A0AAE0N3N1"/>
<reference evidence="9" key="1">
    <citation type="journal article" date="2023" name="Mol. Phylogenet. Evol.">
        <title>Genome-scale phylogeny and comparative genomics of the fungal order Sordariales.</title>
        <authorList>
            <person name="Hensen N."/>
            <person name="Bonometti L."/>
            <person name="Westerberg I."/>
            <person name="Brannstrom I.O."/>
            <person name="Guillou S."/>
            <person name="Cros-Aarteil S."/>
            <person name="Calhoun S."/>
            <person name="Haridas S."/>
            <person name="Kuo A."/>
            <person name="Mondo S."/>
            <person name="Pangilinan J."/>
            <person name="Riley R."/>
            <person name="LaButti K."/>
            <person name="Andreopoulos B."/>
            <person name="Lipzen A."/>
            <person name="Chen C."/>
            <person name="Yan M."/>
            <person name="Daum C."/>
            <person name="Ng V."/>
            <person name="Clum A."/>
            <person name="Steindorff A."/>
            <person name="Ohm R.A."/>
            <person name="Martin F."/>
            <person name="Silar P."/>
            <person name="Natvig D.O."/>
            <person name="Lalanne C."/>
            <person name="Gautier V."/>
            <person name="Ament-Velasquez S.L."/>
            <person name="Kruys A."/>
            <person name="Hutchinson M.I."/>
            <person name="Powell A.J."/>
            <person name="Barry K."/>
            <person name="Miller A.N."/>
            <person name="Grigoriev I.V."/>
            <person name="Debuchy R."/>
            <person name="Gladieux P."/>
            <person name="Hiltunen Thoren M."/>
            <person name="Johannesson H."/>
        </authorList>
    </citation>
    <scope>NUCLEOTIDE SEQUENCE</scope>
    <source>
        <strain evidence="9">CBS 958.72</strain>
    </source>
</reference>
<evidence type="ECO:0000256" key="3">
    <source>
        <dbReference type="ARBA" id="ARBA00022729"/>
    </source>
</evidence>
<evidence type="ECO:0000256" key="5">
    <source>
        <dbReference type="ARBA" id="ARBA00023185"/>
    </source>
</evidence>
<evidence type="ECO:0000313" key="10">
    <source>
        <dbReference type="Proteomes" id="UP001287356"/>
    </source>
</evidence>
<dbReference type="EC" id="3.1.1.117" evidence="7"/>
<dbReference type="Pfam" id="PF22244">
    <property type="entry name" value="GCE_fung"/>
    <property type="match status" value="1"/>
</dbReference>
<dbReference type="GO" id="GO:0046274">
    <property type="term" value="P:lignin catabolic process"/>
    <property type="evidence" value="ECO:0007669"/>
    <property type="project" value="UniProtKB-KW"/>
</dbReference>
<keyword evidence="4" id="KW-0378">Hydrolase</keyword>
<comment type="caution">
    <text evidence="9">The sequence shown here is derived from an EMBL/GenBank/DDBJ whole genome shotgun (WGS) entry which is preliminary data.</text>
</comment>
<dbReference type="Gene3D" id="3.40.50.1820">
    <property type="entry name" value="alpha/beta hydrolase"/>
    <property type="match status" value="1"/>
</dbReference>
<dbReference type="InterPro" id="IPR054579">
    <property type="entry name" value="GCE-like_dom"/>
</dbReference>